<keyword evidence="4" id="KW-0804">Transcription</keyword>
<dbReference type="Gene3D" id="2.60.120.10">
    <property type="entry name" value="Jelly Rolls"/>
    <property type="match status" value="1"/>
</dbReference>
<dbReference type="PANTHER" id="PTHR11019:SF199">
    <property type="entry name" value="HTH-TYPE TRANSCRIPTIONAL REGULATOR NIMR"/>
    <property type="match status" value="1"/>
</dbReference>
<dbReference type="AlphaFoldDB" id="A0A8J2UP30"/>
<dbReference type="Pfam" id="PF02311">
    <property type="entry name" value="AraC_binding"/>
    <property type="match status" value="1"/>
</dbReference>
<dbReference type="InterPro" id="IPR018060">
    <property type="entry name" value="HTH_AraC"/>
</dbReference>
<dbReference type="InterPro" id="IPR003313">
    <property type="entry name" value="AraC-bd"/>
</dbReference>
<evidence type="ECO:0000256" key="3">
    <source>
        <dbReference type="ARBA" id="ARBA00023159"/>
    </source>
</evidence>
<protein>
    <submittedName>
        <fullName evidence="6">AraC family transcriptional regulator</fullName>
    </submittedName>
</protein>
<sequence length="255" mass="28026">MIVSATSYVRGTRLGLHVHREAQLLFASSGVMQVTTPKGRWLVPPARAVWLPPGIEHAVDVLADIEMRALLVPPDWLALHPEASRLQDEFVVAVGSLLREAILATFKVGSHPKRIDLLVELALFELAEDEDAATFMPLPQDPRARRVADMILADPASDRELELLAYAAGASARTITRLFPAETNLTFKEWRQRARIMAAVEALGGGQVSIKQLALQLGFSSVAAFSHAFRQIMGMTPSEMMLRSKSHNGISNCKR</sequence>
<dbReference type="InterPro" id="IPR011051">
    <property type="entry name" value="RmlC_Cupin_sf"/>
</dbReference>
<dbReference type="PRINTS" id="PR00032">
    <property type="entry name" value="HTHARAC"/>
</dbReference>
<dbReference type="GO" id="GO:0043565">
    <property type="term" value="F:sequence-specific DNA binding"/>
    <property type="evidence" value="ECO:0007669"/>
    <property type="project" value="InterPro"/>
</dbReference>
<dbReference type="GO" id="GO:0003700">
    <property type="term" value="F:DNA-binding transcription factor activity"/>
    <property type="evidence" value="ECO:0007669"/>
    <property type="project" value="InterPro"/>
</dbReference>
<evidence type="ECO:0000313" key="6">
    <source>
        <dbReference type="EMBL" id="GGC10476.1"/>
    </source>
</evidence>
<dbReference type="Proteomes" id="UP000620266">
    <property type="component" value="Unassembled WGS sequence"/>
</dbReference>
<dbReference type="PROSITE" id="PS00041">
    <property type="entry name" value="HTH_ARAC_FAMILY_1"/>
    <property type="match status" value="1"/>
</dbReference>
<dbReference type="SMART" id="SM00342">
    <property type="entry name" value="HTH_ARAC"/>
    <property type="match status" value="1"/>
</dbReference>
<reference evidence="6" key="2">
    <citation type="submission" date="2020-09" db="EMBL/GenBank/DDBJ databases">
        <authorList>
            <person name="Sun Q."/>
            <person name="Sedlacek I."/>
        </authorList>
    </citation>
    <scope>NUCLEOTIDE SEQUENCE</scope>
    <source>
        <strain evidence="6">CCM 7086</strain>
    </source>
</reference>
<dbReference type="RefSeq" id="WP_188396014.1">
    <property type="nucleotide sequence ID" value="NZ_BMCG01000003.1"/>
</dbReference>
<name>A0A8J2UP30_9BURK</name>
<keyword evidence="3" id="KW-0010">Activator</keyword>
<organism evidence="6 7">
    <name type="scientific">Oxalicibacterium flavum</name>
    <dbReference type="NCBI Taxonomy" id="179467"/>
    <lineage>
        <taxon>Bacteria</taxon>
        <taxon>Pseudomonadati</taxon>
        <taxon>Pseudomonadota</taxon>
        <taxon>Betaproteobacteria</taxon>
        <taxon>Burkholderiales</taxon>
        <taxon>Oxalobacteraceae</taxon>
        <taxon>Oxalicibacterium</taxon>
    </lineage>
</organism>
<dbReference type="InterPro" id="IPR014710">
    <property type="entry name" value="RmlC-like_jellyroll"/>
</dbReference>
<feature type="domain" description="HTH araC/xylS-type" evidence="5">
    <location>
        <begin position="145"/>
        <end position="243"/>
    </location>
</feature>
<keyword evidence="1" id="KW-0805">Transcription regulation</keyword>
<gene>
    <name evidence="6" type="ORF">GCM10007205_19490</name>
</gene>
<accession>A0A8J2UP30</accession>
<dbReference type="Pfam" id="PF12833">
    <property type="entry name" value="HTH_18"/>
    <property type="match status" value="1"/>
</dbReference>
<evidence type="ECO:0000256" key="2">
    <source>
        <dbReference type="ARBA" id="ARBA00023125"/>
    </source>
</evidence>
<evidence type="ECO:0000313" key="7">
    <source>
        <dbReference type="Proteomes" id="UP000620266"/>
    </source>
</evidence>
<keyword evidence="2" id="KW-0238">DNA-binding</keyword>
<evidence type="ECO:0000256" key="1">
    <source>
        <dbReference type="ARBA" id="ARBA00023015"/>
    </source>
</evidence>
<dbReference type="SUPFAM" id="SSF51182">
    <property type="entry name" value="RmlC-like cupins"/>
    <property type="match status" value="1"/>
</dbReference>
<dbReference type="InterPro" id="IPR009057">
    <property type="entry name" value="Homeodomain-like_sf"/>
</dbReference>
<dbReference type="InterPro" id="IPR020449">
    <property type="entry name" value="Tscrpt_reg_AraC-type_HTH"/>
</dbReference>
<evidence type="ECO:0000259" key="5">
    <source>
        <dbReference type="PROSITE" id="PS01124"/>
    </source>
</evidence>
<keyword evidence="7" id="KW-1185">Reference proteome</keyword>
<dbReference type="InterPro" id="IPR018062">
    <property type="entry name" value="HTH_AraC-typ_CS"/>
</dbReference>
<dbReference type="Gene3D" id="1.10.10.60">
    <property type="entry name" value="Homeodomain-like"/>
    <property type="match status" value="2"/>
</dbReference>
<reference evidence="6" key="1">
    <citation type="journal article" date="2014" name="Int. J. Syst. Evol. Microbiol.">
        <title>Complete genome sequence of Corynebacterium casei LMG S-19264T (=DSM 44701T), isolated from a smear-ripened cheese.</title>
        <authorList>
            <consortium name="US DOE Joint Genome Institute (JGI-PGF)"/>
            <person name="Walter F."/>
            <person name="Albersmeier A."/>
            <person name="Kalinowski J."/>
            <person name="Ruckert C."/>
        </authorList>
    </citation>
    <scope>NUCLEOTIDE SEQUENCE</scope>
    <source>
        <strain evidence="6">CCM 7086</strain>
    </source>
</reference>
<evidence type="ECO:0000256" key="4">
    <source>
        <dbReference type="ARBA" id="ARBA00023163"/>
    </source>
</evidence>
<dbReference type="SUPFAM" id="SSF46689">
    <property type="entry name" value="Homeodomain-like"/>
    <property type="match status" value="2"/>
</dbReference>
<comment type="caution">
    <text evidence="6">The sequence shown here is derived from an EMBL/GenBank/DDBJ whole genome shotgun (WGS) entry which is preliminary data.</text>
</comment>
<dbReference type="EMBL" id="BMCG01000003">
    <property type="protein sequence ID" value="GGC10476.1"/>
    <property type="molecule type" value="Genomic_DNA"/>
</dbReference>
<proteinExistence type="predicted"/>
<dbReference type="PROSITE" id="PS01124">
    <property type="entry name" value="HTH_ARAC_FAMILY_2"/>
    <property type="match status" value="1"/>
</dbReference>
<dbReference type="PANTHER" id="PTHR11019">
    <property type="entry name" value="HTH-TYPE TRANSCRIPTIONAL REGULATOR NIMR"/>
    <property type="match status" value="1"/>
</dbReference>
<dbReference type="CDD" id="cd06124">
    <property type="entry name" value="cupin_NimR-like_N"/>
    <property type="match status" value="1"/>
</dbReference>